<proteinExistence type="inferred from homology"/>
<feature type="domain" description="Peptidase S33 tripeptidyl aminopeptidase-like C-terminal" evidence="6">
    <location>
        <begin position="434"/>
        <end position="521"/>
    </location>
</feature>
<name>A0ABZ1Z4R3_9NOCA</name>
<evidence type="ECO:0000256" key="1">
    <source>
        <dbReference type="ARBA" id="ARBA00010088"/>
    </source>
</evidence>
<accession>A0ABZ1Z4R3</accession>
<feature type="chain" id="PRO_5046842552" evidence="4">
    <location>
        <begin position="32"/>
        <end position="532"/>
    </location>
</feature>
<comment type="similarity">
    <text evidence="1">Belongs to the peptidase S33 family.</text>
</comment>
<keyword evidence="3 7" id="KW-0378">Hydrolase</keyword>
<gene>
    <name evidence="7" type="ORF">OG563_20195</name>
</gene>
<feature type="signal peptide" evidence="4">
    <location>
        <begin position="1"/>
        <end position="31"/>
    </location>
</feature>
<dbReference type="EMBL" id="CP109441">
    <property type="protein sequence ID" value="WUV50311.1"/>
    <property type="molecule type" value="Genomic_DNA"/>
</dbReference>
<reference evidence="7" key="1">
    <citation type="submission" date="2022-10" db="EMBL/GenBank/DDBJ databases">
        <title>The complete genomes of actinobacterial strains from the NBC collection.</title>
        <authorList>
            <person name="Joergensen T.S."/>
            <person name="Alvarez Arevalo M."/>
            <person name="Sterndorff E.B."/>
            <person name="Faurdal D."/>
            <person name="Vuksanovic O."/>
            <person name="Mourched A.-S."/>
            <person name="Charusanti P."/>
            <person name="Shaw S."/>
            <person name="Blin K."/>
            <person name="Weber T."/>
        </authorList>
    </citation>
    <scope>NUCLEOTIDE SEQUENCE</scope>
    <source>
        <strain evidence="7">NBC_01482</strain>
    </source>
</reference>
<dbReference type="SUPFAM" id="SSF53474">
    <property type="entry name" value="alpha/beta-Hydrolases"/>
    <property type="match status" value="1"/>
</dbReference>
<dbReference type="Gene3D" id="3.40.50.1820">
    <property type="entry name" value="alpha/beta hydrolase"/>
    <property type="match status" value="1"/>
</dbReference>
<dbReference type="InterPro" id="IPR013595">
    <property type="entry name" value="Pept_S33_TAP-like_C"/>
</dbReference>
<dbReference type="Pfam" id="PF08386">
    <property type="entry name" value="Abhydrolase_4"/>
    <property type="match status" value="1"/>
</dbReference>
<dbReference type="RefSeq" id="WP_327095003.1">
    <property type="nucleotide sequence ID" value="NZ_CP109149.1"/>
</dbReference>
<evidence type="ECO:0000256" key="4">
    <source>
        <dbReference type="SAM" id="SignalP"/>
    </source>
</evidence>
<evidence type="ECO:0000259" key="6">
    <source>
        <dbReference type="Pfam" id="PF08386"/>
    </source>
</evidence>
<evidence type="ECO:0000313" key="8">
    <source>
        <dbReference type="Proteomes" id="UP001432062"/>
    </source>
</evidence>
<dbReference type="PANTHER" id="PTHR43248:SF29">
    <property type="entry name" value="TRIPEPTIDYL AMINOPEPTIDASE"/>
    <property type="match status" value="1"/>
</dbReference>
<organism evidence="7 8">
    <name type="scientific">Nocardia vinacea</name>
    <dbReference type="NCBI Taxonomy" id="96468"/>
    <lineage>
        <taxon>Bacteria</taxon>
        <taxon>Bacillati</taxon>
        <taxon>Actinomycetota</taxon>
        <taxon>Actinomycetes</taxon>
        <taxon>Mycobacteriales</taxon>
        <taxon>Nocardiaceae</taxon>
        <taxon>Nocardia</taxon>
    </lineage>
</organism>
<protein>
    <submittedName>
        <fullName evidence="7">Alpha/beta hydrolase</fullName>
    </submittedName>
</protein>
<dbReference type="Proteomes" id="UP001432062">
    <property type="component" value="Chromosome"/>
</dbReference>
<evidence type="ECO:0000256" key="3">
    <source>
        <dbReference type="ARBA" id="ARBA00022801"/>
    </source>
</evidence>
<dbReference type="PANTHER" id="PTHR43248">
    <property type="entry name" value="2-SUCCINYL-6-HYDROXY-2,4-CYCLOHEXADIENE-1-CARBOXYLATE SYNTHASE"/>
    <property type="match status" value="1"/>
</dbReference>
<feature type="domain" description="AB hydrolase-1" evidence="5">
    <location>
        <begin position="91"/>
        <end position="250"/>
    </location>
</feature>
<dbReference type="Pfam" id="PF00561">
    <property type="entry name" value="Abhydrolase_1"/>
    <property type="match status" value="1"/>
</dbReference>
<dbReference type="GO" id="GO:0016787">
    <property type="term" value="F:hydrolase activity"/>
    <property type="evidence" value="ECO:0007669"/>
    <property type="project" value="UniProtKB-KW"/>
</dbReference>
<dbReference type="InterPro" id="IPR051601">
    <property type="entry name" value="Serine_prot/Carboxylest_S33"/>
</dbReference>
<keyword evidence="8" id="KW-1185">Reference proteome</keyword>
<keyword evidence="2 4" id="KW-0732">Signal</keyword>
<evidence type="ECO:0000313" key="7">
    <source>
        <dbReference type="EMBL" id="WUV50311.1"/>
    </source>
</evidence>
<dbReference type="InterPro" id="IPR000073">
    <property type="entry name" value="AB_hydrolase_1"/>
</dbReference>
<sequence>MMRTPGFPRALVAVAAASLISGSIVTGQAEAAPAASFGACPDSSVTEGRGVQCAVISVPMNYADPGGARIELTVSRIAATGERRGVIAANPGGPGADALDYWARRIDSMPAELNEHYDRIAVQPRGLRWATPLRCDSQTISASSKSAEGEQVSLGGGNRDDIKKACDAALPGYLDSITTESTARDLDEVRAALGVDRISYLGTSYGTYLGAVYASLFPSRVDRMVLDSNVNPDWVWTEEFAQQQVAGKQRLDDLFAWIAEHSGDYGLGDTALQVYQNWVRLVADQGGGWYANLTPPPASVADLPGALPEPLGEIARDGFNDSVEQAGKVQNLVRLLVTGGASAQVPLVGATAVATYTRTFWPTFARAMADANIDPKNVRQLLAIEGATSTDPTGRFVFSAITCNENNVSGRSELIGSAIATIATGGNAMDARADLVRSGTACGSWKPVTKPVPITGKDLHTRPLLLQSRWDALTAYAGGPAMAQALGGSLITVEGGDHGAFGRGNTVVDDAVMTYLRTGQVTIDHADQAPLQ</sequence>
<evidence type="ECO:0000259" key="5">
    <source>
        <dbReference type="Pfam" id="PF00561"/>
    </source>
</evidence>
<evidence type="ECO:0000256" key="2">
    <source>
        <dbReference type="ARBA" id="ARBA00022729"/>
    </source>
</evidence>
<dbReference type="InterPro" id="IPR029058">
    <property type="entry name" value="AB_hydrolase_fold"/>
</dbReference>